<keyword evidence="4" id="KW-0560">Oxidoreductase</keyword>
<dbReference type="InterPro" id="IPR036318">
    <property type="entry name" value="FAD-bd_PCMH-like_sf"/>
</dbReference>
<keyword evidence="3" id="KW-0274">FAD</keyword>
<dbReference type="PANTHER" id="PTHR13878:SF53">
    <property type="entry name" value="CYTOKININ DEHYDROGENASE 6"/>
    <property type="match status" value="1"/>
</dbReference>
<dbReference type="Gene3D" id="3.40.462.10">
    <property type="entry name" value="FAD-linked oxidases, C-terminal domain"/>
    <property type="match status" value="1"/>
</dbReference>
<dbReference type="Proteomes" id="UP000248924">
    <property type="component" value="Unassembled WGS sequence"/>
</dbReference>
<protein>
    <submittedName>
        <fullName evidence="6">FAD-binding protein</fullName>
    </submittedName>
</protein>
<comment type="caution">
    <text evidence="6">The sequence shown here is derived from an EMBL/GenBank/DDBJ whole genome shotgun (WGS) entry which is preliminary data.</text>
</comment>
<accession>A0A2W2FC00</accession>
<dbReference type="Gene3D" id="3.30.43.10">
    <property type="entry name" value="Uridine Diphospho-n-acetylenolpyruvylglucosamine Reductase, domain 2"/>
    <property type="match status" value="1"/>
</dbReference>
<name>A0A2W2FC00_9ACTN</name>
<dbReference type="InterPro" id="IPR016169">
    <property type="entry name" value="FAD-bd_PCMH_sub2"/>
</dbReference>
<gene>
    <name evidence="6" type="ORF">C1I95_12245</name>
</gene>
<dbReference type="SUPFAM" id="SSF56176">
    <property type="entry name" value="FAD-binding/transporter-associated domain-like"/>
    <property type="match status" value="1"/>
</dbReference>
<dbReference type="PANTHER" id="PTHR13878">
    <property type="entry name" value="GULONOLACTONE OXIDASE"/>
    <property type="match status" value="1"/>
</dbReference>
<feature type="domain" description="FAD-binding PCMH-type" evidence="5">
    <location>
        <begin position="75"/>
        <end position="252"/>
    </location>
</feature>
<dbReference type="InterPro" id="IPR016167">
    <property type="entry name" value="FAD-bd_PCMH_sub1"/>
</dbReference>
<dbReference type="Gene3D" id="3.30.465.10">
    <property type="match status" value="1"/>
</dbReference>
<evidence type="ECO:0000256" key="1">
    <source>
        <dbReference type="ARBA" id="ARBA00005466"/>
    </source>
</evidence>
<evidence type="ECO:0000256" key="4">
    <source>
        <dbReference type="ARBA" id="ARBA00023002"/>
    </source>
</evidence>
<reference evidence="6 7" key="1">
    <citation type="submission" date="2018-01" db="EMBL/GenBank/DDBJ databases">
        <title>Draft genome sequence of Jishengella sp. NA12.</title>
        <authorList>
            <person name="Sahin N."/>
            <person name="Ay H."/>
            <person name="Saygin H."/>
        </authorList>
    </citation>
    <scope>NUCLEOTIDE SEQUENCE [LARGE SCALE GENOMIC DNA]</scope>
    <source>
        <strain evidence="6 7">NA12</strain>
    </source>
</reference>
<dbReference type="Pfam" id="PF01565">
    <property type="entry name" value="FAD_binding_4"/>
    <property type="match status" value="1"/>
</dbReference>
<dbReference type="SUPFAM" id="SSF55103">
    <property type="entry name" value="FAD-linked oxidases, C-terminal domain"/>
    <property type="match status" value="1"/>
</dbReference>
<proteinExistence type="inferred from homology"/>
<dbReference type="InterPro" id="IPR006311">
    <property type="entry name" value="TAT_signal"/>
</dbReference>
<organism evidence="6 7">
    <name type="scientific">Micromonospora craterilacus</name>
    <dbReference type="NCBI Taxonomy" id="1655439"/>
    <lineage>
        <taxon>Bacteria</taxon>
        <taxon>Bacillati</taxon>
        <taxon>Actinomycetota</taxon>
        <taxon>Actinomycetes</taxon>
        <taxon>Micromonosporales</taxon>
        <taxon>Micromonosporaceae</taxon>
        <taxon>Micromonospora</taxon>
    </lineage>
</organism>
<dbReference type="InterPro" id="IPR006094">
    <property type="entry name" value="Oxid_FAD_bind_N"/>
</dbReference>
<dbReference type="AlphaFoldDB" id="A0A2W2FC00"/>
<dbReference type="PROSITE" id="PS51318">
    <property type="entry name" value="TAT"/>
    <property type="match status" value="1"/>
</dbReference>
<evidence type="ECO:0000313" key="7">
    <source>
        <dbReference type="Proteomes" id="UP000248924"/>
    </source>
</evidence>
<sequence length="517" mass="56022">MARAAGQEPGSGWKVGGAVARFKMSRRQVLTHGVTAAGALVTGSAATVAVSRWAGQGEIPAASPSGALLDDASRLNPTAVRGVLFAESSAAATTQAVTPLLRRIAAGEDPPLAIAGVRHSMGRQSLLPGGWVLDTRPMNEVSLDSAAGVVRVGAGATWREIIPVLNAAGFAPKVMQSNHDFTVGGSLSVNCHGWHANHPPIAASVRSLRLLTATGDVITCNPTENVEQFGLVLGGYGMFGLILDADLDVWPNAMYRPHFTTVPTRDYATTFARQVRAEGSRVEMAYGRLSVDPRNFLAEAILVAFAPDPDTRGAVLPLTSPAMPELQRAVFRNSAGSDLGKMLRWSVEREMAPWLAGPLSRNSILNEPAAVFADQSTATRDILHEYFVPQQRLWDFVEKARGIIERGRVELLNVTVRDVRQDRRTALAYARQDVFGLVMNFRQEGTSEAEDRMRALTRELIDAAIDVDGTFYLPYRLHGTGAQLRRAYPTWAGVVAAKRRLDPREVFRNELYNSYAG</sequence>
<dbReference type="GO" id="GO:0071949">
    <property type="term" value="F:FAD binding"/>
    <property type="evidence" value="ECO:0007669"/>
    <property type="project" value="InterPro"/>
</dbReference>
<dbReference type="EMBL" id="POTY01000061">
    <property type="protein sequence ID" value="PZG19127.1"/>
    <property type="molecule type" value="Genomic_DNA"/>
</dbReference>
<dbReference type="PROSITE" id="PS51387">
    <property type="entry name" value="FAD_PCMH"/>
    <property type="match status" value="1"/>
</dbReference>
<evidence type="ECO:0000256" key="3">
    <source>
        <dbReference type="ARBA" id="ARBA00022827"/>
    </source>
</evidence>
<dbReference type="InterPro" id="IPR050432">
    <property type="entry name" value="FAD-linked_Oxidoreductases_BP"/>
</dbReference>
<dbReference type="InterPro" id="IPR016166">
    <property type="entry name" value="FAD-bd_PCMH"/>
</dbReference>
<evidence type="ECO:0000256" key="2">
    <source>
        <dbReference type="ARBA" id="ARBA00022630"/>
    </source>
</evidence>
<evidence type="ECO:0000313" key="6">
    <source>
        <dbReference type="EMBL" id="PZG19127.1"/>
    </source>
</evidence>
<dbReference type="InterPro" id="IPR016170">
    <property type="entry name" value="Cytok_DH_C_sf"/>
</dbReference>
<dbReference type="GO" id="GO:0016491">
    <property type="term" value="F:oxidoreductase activity"/>
    <property type="evidence" value="ECO:0007669"/>
    <property type="project" value="UniProtKB-KW"/>
</dbReference>
<keyword evidence="7" id="KW-1185">Reference proteome</keyword>
<dbReference type="InterPro" id="IPR016164">
    <property type="entry name" value="FAD-linked_Oxase-like_C"/>
</dbReference>
<keyword evidence="2" id="KW-0285">Flavoprotein</keyword>
<evidence type="ECO:0000259" key="5">
    <source>
        <dbReference type="PROSITE" id="PS51387"/>
    </source>
</evidence>
<comment type="similarity">
    <text evidence="1">Belongs to the oxygen-dependent FAD-linked oxidoreductase family.</text>
</comment>